<protein>
    <recommendedName>
        <fullName evidence="3">HIT-type domain-containing protein</fullName>
    </recommendedName>
</protein>
<dbReference type="CDD" id="cd23024">
    <property type="entry name" value="zf-HIT_ZNHIT2-3"/>
    <property type="match status" value="1"/>
</dbReference>
<feature type="compositionally biased region" description="Low complexity" evidence="2">
    <location>
        <begin position="42"/>
        <end position="57"/>
    </location>
</feature>
<dbReference type="Proteomes" id="UP001556367">
    <property type="component" value="Unassembled WGS sequence"/>
</dbReference>
<feature type="region of interest" description="Disordered" evidence="2">
    <location>
        <begin position="41"/>
        <end position="80"/>
    </location>
</feature>
<accession>A0ABR3JMX4</accession>
<dbReference type="InterPro" id="IPR007529">
    <property type="entry name" value="Znf_HIT"/>
</dbReference>
<proteinExistence type="predicted"/>
<evidence type="ECO:0000256" key="2">
    <source>
        <dbReference type="SAM" id="MobiDB-lite"/>
    </source>
</evidence>
<dbReference type="PROSITE" id="PS51083">
    <property type="entry name" value="ZF_HIT"/>
    <property type="match status" value="1"/>
</dbReference>
<dbReference type="SUPFAM" id="SSF144232">
    <property type="entry name" value="HIT/MYND zinc finger-like"/>
    <property type="match status" value="1"/>
</dbReference>
<name>A0ABR3JMX4_9AGAR</name>
<dbReference type="Gene3D" id="3.30.60.190">
    <property type="match status" value="1"/>
</dbReference>
<keyword evidence="1" id="KW-0862">Zinc</keyword>
<gene>
    <name evidence="4" type="ORF">HGRIS_003173</name>
</gene>
<keyword evidence="5" id="KW-1185">Reference proteome</keyword>
<comment type="caution">
    <text evidence="4">The sequence shown here is derived from an EMBL/GenBank/DDBJ whole genome shotgun (WGS) entry which is preliminary data.</text>
</comment>
<sequence>MPRARAKCQICNETDSKYTCSTCFIVYCSVPCYRNHKETTCAPASSAGTSQSTSASAIEPPDKGPGKLENDLDAMTVDDPAPLRPLTSLKWPYVPEESAYPDPLKRDDPKPLQLPQYEAIATSQRIRTVLEEHPNLPALLKTLDQQRGPDQRAPPSEDVLSLRALAEAVEAAVREGKEDVLGLNWGE</sequence>
<keyword evidence="1" id="KW-0863">Zinc-finger</keyword>
<evidence type="ECO:0000259" key="3">
    <source>
        <dbReference type="PROSITE" id="PS51083"/>
    </source>
</evidence>
<evidence type="ECO:0000313" key="4">
    <source>
        <dbReference type="EMBL" id="KAL0957076.1"/>
    </source>
</evidence>
<organism evidence="4 5">
    <name type="scientific">Hohenbuehelia grisea</name>
    <dbReference type="NCBI Taxonomy" id="104357"/>
    <lineage>
        <taxon>Eukaryota</taxon>
        <taxon>Fungi</taxon>
        <taxon>Dikarya</taxon>
        <taxon>Basidiomycota</taxon>
        <taxon>Agaricomycotina</taxon>
        <taxon>Agaricomycetes</taxon>
        <taxon>Agaricomycetidae</taxon>
        <taxon>Agaricales</taxon>
        <taxon>Pleurotineae</taxon>
        <taxon>Pleurotaceae</taxon>
        <taxon>Hohenbuehelia</taxon>
    </lineage>
</organism>
<reference evidence="5" key="1">
    <citation type="submission" date="2024-06" db="EMBL/GenBank/DDBJ databases">
        <title>Multi-omics analyses provide insights into the biosynthesis of the anticancer antibiotic pleurotin in Hohenbuehelia grisea.</title>
        <authorList>
            <person name="Weaver J.A."/>
            <person name="Alberti F."/>
        </authorList>
    </citation>
    <scope>NUCLEOTIDE SEQUENCE [LARGE SCALE GENOMIC DNA]</scope>
    <source>
        <strain evidence="5">T-177</strain>
    </source>
</reference>
<keyword evidence="1" id="KW-0479">Metal-binding</keyword>
<evidence type="ECO:0000256" key="1">
    <source>
        <dbReference type="PROSITE-ProRule" id="PRU00453"/>
    </source>
</evidence>
<feature type="domain" description="HIT-type" evidence="3">
    <location>
        <begin position="8"/>
        <end position="41"/>
    </location>
</feature>
<dbReference type="Pfam" id="PF04438">
    <property type="entry name" value="zf-HIT"/>
    <property type="match status" value="1"/>
</dbReference>
<evidence type="ECO:0000313" key="5">
    <source>
        <dbReference type="Proteomes" id="UP001556367"/>
    </source>
</evidence>
<dbReference type="EMBL" id="JASNQZ010000006">
    <property type="protein sequence ID" value="KAL0957076.1"/>
    <property type="molecule type" value="Genomic_DNA"/>
</dbReference>
<feature type="compositionally biased region" description="Basic and acidic residues" evidence="2">
    <location>
        <begin position="60"/>
        <end position="70"/>
    </location>
</feature>